<dbReference type="EMBL" id="CM046398">
    <property type="protein sequence ID" value="KAI8529866.1"/>
    <property type="molecule type" value="Genomic_DNA"/>
</dbReference>
<comment type="caution">
    <text evidence="1">The sequence shown here is derived from an EMBL/GenBank/DDBJ whole genome shotgun (WGS) entry which is preliminary data.</text>
</comment>
<accession>A0ACC0LNM7</accession>
<keyword evidence="2" id="KW-1185">Reference proteome</keyword>
<evidence type="ECO:0000313" key="2">
    <source>
        <dbReference type="Proteomes" id="UP001062846"/>
    </source>
</evidence>
<dbReference type="Proteomes" id="UP001062846">
    <property type="component" value="Chromosome 11"/>
</dbReference>
<protein>
    <submittedName>
        <fullName evidence="1">Uncharacterized protein</fullName>
    </submittedName>
</protein>
<reference evidence="1" key="1">
    <citation type="submission" date="2022-02" db="EMBL/GenBank/DDBJ databases">
        <title>Plant Genome Project.</title>
        <authorList>
            <person name="Zhang R.-G."/>
        </authorList>
    </citation>
    <scope>NUCLEOTIDE SEQUENCE</scope>
    <source>
        <strain evidence="1">AT1</strain>
    </source>
</reference>
<gene>
    <name evidence="1" type="ORF">RHMOL_Rhmol11G0007600</name>
</gene>
<evidence type="ECO:0000313" key="1">
    <source>
        <dbReference type="EMBL" id="KAI8529866.1"/>
    </source>
</evidence>
<organism evidence="1 2">
    <name type="scientific">Rhododendron molle</name>
    <name type="common">Chinese azalea</name>
    <name type="synonym">Azalea mollis</name>
    <dbReference type="NCBI Taxonomy" id="49168"/>
    <lineage>
        <taxon>Eukaryota</taxon>
        <taxon>Viridiplantae</taxon>
        <taxon>Streptophyta</taxon>
        <taxon>Embryophyta</taxon>
        <taxon>Tracheophyta</taxon>
        <taxon>Spermatophyta</taxon>
        <taxon>Magnoliopsida</taxon>
        <taxon>eudicotyledons</taxon>
        <taxon>Gunneridae</taxon>
        <taxon>Pentapetalae</taxon>
        <taxon>asterids</taxon>
        <taxon>Ericales</taxon>
        <taxon>Ericaceae</taxon>
        <taxon>Ericoideae</taxon>
        <taxon>Rhodoreae</taxon>
        <taxon>Rhododendron</taxon>
    </lineage>
</organism>
<sequence>MKSSGVLVDCSELKSQLNRLKEHNDISRYQSSSSDACGNPQTLNVNFKIPSGSKIGQGEFINLESDLKAGILSNPIEPRTNRFHNPIRPQGESSSIKSAIEDSNGIPNVAADLPNSDELQPITTSESLPIVVFEIVVKDSRDKGIVGKGPVVAAGPRSSSTSIDTSVIQAPGDELSDSEDELLEVLERVVSTNQESETLEAKGVQPQAGIKPPETPDLLGPGDKRRAAEQVPTDGLVIDKTLTKSAQKRLRKLAKEQSLCSLSSGGT</sequence>
<proteinExistence type="predicted"/>
<name>A0ACC0LNM7_RHOML</name>